<dbReference type="PANTHER" id="PTHR43179">
    <property type="entry name" value="RHAMNOSYLTRANSFERASE WBBL"/>
    <property type="match status" value="1"/>
</dbReference>
<evidence type="ECO:0000256" key="3">
    <source>
        <dbReference type="ARBA" id="ARBA00022676"/>
    </source>
</evidence>
<keyword evidence="3" id="KW-0328">Glycosyltransferase</keyword>
<name>A0ABN3UW25_9MICO</name>
<evidence type="ECO:0000256" key="1">
    <source>
        <dbReference type="ARBA" id="ARBA00004776"/>
    </source>
</evidence>
<evidence type="ECO:0000313" key="7">
    <source>
        <dbReference type="Proteomes" id="UP001501326"/>
    </source>
</evidence>
<feature type="domain" description="Glycosyltransferase 2-like" evidence="5">
    <location>
        <begin position="18"/>
        <end position="149"/>
    </location>
</feature>
<accession>A0ABN3UW25</accession>
<reference evidence="6 7" key="1">
    <citation type="journal article" date="2019" name="Int. J. Syst. Evol. Microbiol.">
        <title>The Global Catalogue of Microorganisms (GCM) 10K type strain sequencing project: providing services to taxonomists for standard genome sequencing and annotation.</title>
        <authorList>
            <consortium name="The Broad Institute Genomics Platform"/>
            <consortium name="The Broad Institute Genome Sequencing Center for Infectious Disease"/>
            <person name="Wu L."/>
            <person name="Ma J."/>
        </authorList>
    </citation>
    <scope>NUCLEOTIDE SEQUENCE [LARGE SCALE GENOMIC DNA]</scope>
    <source>
        <strain evidence="6 7">JCM 16378</strain>
    </source>
</reference>
<dbReference type="Proteomes" id="UP001501326">
    <property type="component" value="Unassembled WGS sequence"/>
</dbReference>
<proteinExistence type="inferred from homology"/>
<dbReference type="SUPFAM" id="SSF53448">
    <property type="entry name" value="Nucleotide-diphospho-sugar transferases"/>
    <property type="match status" value="1"/>
</dbReference>
<dbReference type="PANTHER" id="PTHR43179:SF12">
    <property type="entry name" value="GALACTOFURANOSYLTRANSFERASE GLFT2"/>
    <property type="match status" value="1"/>
</dbReference>
<dbReference type="EMBL" id="BAAARN010000004">
    <property type="protein sequence ID" value="GAA2738876.1"/>
    <property type="molecule type" value="Genomic_DNA"/>
</dbReference>
<gene>
    <name evidence="6" type="ORF">GCM10009867_32310</name>
</gene>
<comment type="caution">
    <text evidence="6">The sequence shown here is derived from an EMBL/GenBank/DDBJ whole genome shotgun (WGS) entry which is preliminary data.</text>
</comment>
<evidence type="ECO:0000313" key="6">
    <source>
        <dbReference type="EMBL" id="GAA2738876.1"/>
    </source>
</evidence>
<dbReference type="Gene3D" id="3.90.550.10">
    <property type="entry name" value="Spore Coat Polysaccharide Biosynthesis Protein SpsA, Chain A"/>
    <property type="match status" value="1"/>
</dbReference>
<evidence type="ECO:0000259" key="5">
    <source>
        <dbReference type="Pfam" id="PF00535"/>
    </source>
</evidence>
<organism evidence="6 7">
    <name type="scientific">Pedococcus aerophilus</name>
    <dbReference type="NCBI Taxonomy" id="436356"/>
    <lineage>
        <taxon>Bacteria</taxon>
        <taxon>Bacillati</taxon>
        <taxon>Actinomycetota</taxon>
        <taxon>Actinomycetes</taxon>
        <taxon>Micrococcales</taxon>
        <taxon>Intrasporangiaceae</taxon>
        <taxon>Pedococcus</taxon>
    </lineage>
</organism>
<evidence type="ECO:0000256" key="2">
    <source>
        <dbReference type="ARBA" id="ARBA00006739"/>
    </source>
</evidence>
<protein>
    <submittedName>
        <fullName evidence="6">Glycosyltransferase family 2 protein</fullName>
    </submittedName>
</protein>
<evidence type="ECO:0000256" key="4">
    <source>
        <dbReference type="ARBA" id="ARBA00022679"/>
    </source>
</evidence>
<comment type="similarity">
    <text evidence="2">Belongs to the glycosyltransferase 2 family.</text>
</comment>
<comment type="pathway">
    <text evidence="1">Cell wall biogenesis; cell wall polysaccharide biosynthesis.</text>
</comment>
<keyword evidence="4" id="KW-0808">Transferase</keyword>
<dbReference type="Pfam" id="PF00535">
    <property type="entry name" value="Glycos_transf_2"/>
    <property type="match status" value="1"/>
</dbReference>
<keyword evidence="7" id="KW-1185">Reference proteome</keyword>
<dbReference type="InterPro" id="IPR029044">
    <property type="entry name" value="Nucleotide-diphossugar_trans"/>
</dbReference>
<dbReference type="InterPro" id="IPR001173">
    <property type="entry name" value="Glyco_trans_2-like"/>
</dbReference>
<sequence>MPVVRIPPQDRAPFVVCVIVTCDRTELLRRCLDAVAGQHHRPDHLVVVDNGEEPGAADSLATTGIPHTLLTSETNLGGAGGYAYGVLTARALGADWVWLADDDGLPGSPWTLGRLLACADDHELDVVSPLVVDQDDPERLAFPLRRGLRWVRRRAELGPGVLVPNVANLFNGALFSARALDVVGVPDPRLFVRGDEVEVHRRLRRSELRFGTCAPATYLHPQGHHDWKPLLGGRLAVLVPQDPARRDRTFRNLGYLTAQPGLRWRRWPDEIRYAWYFLGQQHDPAGWSRWRRLSRAGRHEIFEPSPERARARHVAIA</sequence>